<dbReference type="Proteomes" id="UP000593562">
    <property type="component" value="Unassembled WGS sequence"/>
</dbReference>
<dbReference type="FunCoup" id="A0A7J7CXS0">
    <property type="interactions" value="770"/>
</dbReference>
<dbReference type="InterPro" id="IPR036457">
    <property type="entry name" value="PPM-type-like_dom_sf"/>
</dbReference>
<dbReference type="CDD" id="cd00143">
    <property type="entry name" value="PP2Cc"/>
    <property type="match status" value="1"/>
</dbReference>
<dbReference type="SMART" id="SM00332">
    <property type="entry name" value="PP2Cc"/>
    <property type="match status" value="1"/>
</dbReference>
<evidence type="ECO:0000313" key="3">
    <source>
        <dbReference type="EMBL" id="KAF5738864.1"/>
    </source>
</evidence>
<dbReference type="Gene3D" id="3.60.40.10">
    <property type="entry name" value="PPM-type phosphatase domain"/>
    <property type="match status" value="2"/>
</dbReference>
<dbReference type="EMBL" id="JAAARO010000012">
    <property type="protein sequence ID" value="KAF5738864.1"/>
    <property type="molecule type" value="Genomic_DNA"/>
</dbReference>
<evidence type="ECO:0000259" key="2">
    <source>
        <dbReference type="PROSITE" id="PS51746"/>
    </source>
</evidence>
<protein>
    <recommendedName>
        <fullName evidence="2">PPM-type phosphatase domain-containing protein</fullName>
    </recommendedName>
</protein>
<keyword evidence="4" id="KW-1185">Reference proteome</keyword>
<organism evidence="3 4">
    <name type="scientific">Tripterygium wilfordii</name>
    <name type="common">Thunder God vine</name>
    <dbReference type="NCBI Taxonomy" id="458696"/>
    <lineage>
        <taxon>Eukaryota</taxon>
        <taxon>Viridiplantae</taxon>
        <taxon>Streptophyta</taxon>
        <taxon>Embryophyta</taxon>
        <taxon>Tracheophyta</taxon>
        <taxon>Spermatophyta</taxon>
        <taxon>Magnoliopsida</taxon>
        <taxon>eudicotyledons</taxon>
        <taxon>Gunneridae</taxon>
        <taxon>Pentapetalae</taxon>
        <taxon>rosids</taxon>
        <taxon>fabids</taxon>
        <taxon>Celastrales</taxon>
        <taxon>Celastraceae</taxon>
        <taxon>Tripterygium</taxon>
    </lineage>
</organism>
<dbReference type="SUPFAM" id="SSF81606">
    <property type="entry name" value="PP2C-like"/>
    <property type="match status" value="1"/>
</dbReference>
<feature type="chain" id="PRO_5029749442" description="PPM-type phosphatase domain-containing protein" evidence="1">
    <location>
        <begin position="28"/>
        <end position="765"/>
    </location>
</feature>
<dbReference type="Pfam" id="PF00481">
    <property type="entry name" value="PP2C"/>
    <property type="match status" value="1"/>
</dbReference>
<dbReference type="InParanoid" id="A0A7J7CXS0"/>
<dbReference type="PROSITE" id="PS51746">
    <property type="entry name" value="PPM_2"/>
    <property type="match status" value="1"/>
</dbReference>
<dbReference type="GO" id="GO:0004722">
    <property type="term" value="F:protein serine/threonine phosphatase activity"/>
    <property type="evidence" value="ECO:0007669"/>
    <property type="project" value="InterPro"/>
</dbReference>
<comment type="caution">
    <text evidence="3">The sequence shown here is derived from an EMBL/GenBank/DDBJ whole genome shotgun (WGS) entry which is preliminary data.</text>
</comment>
<evidence type="ECO:0000256" key="1">
    <source>
        <dbReference type="SAM" id="SignalP"/>
    </source>
</evidence>
<sequence>MLVLRSSRELVLLVVIVILFETTNCSGESSTCLAVYKEGGAPAVFQSPKCPRWKLTNYASRLRTSAPSRCQSAMLQGRRKYQEDRTLCALDIRVPFPARMGLKEVMIGIVAVFDGHNGAEASEMASRLLLEYFAVHTHFLLDATYSFLLKKSARGFTTQGELDVPFQVLNWDEQLGQHELNLERFKLLFPSSSDDSFHLQILKQALLRAIQDVDVTFSEEASRNNLDSGSTATVMLIADGQILVANIGDSKAFLCSEQFYSPAEAEAALLSYGVISMPEVTDWQPLTINDSYAVAASDGVFEKLSLQDVCDVIWKVSHGTMRSGLSSSCSYSLADCIVNTAFEKGSMDNVAVVVVPLGSLGISETMLMETCLGEDDIDCPASALQKFTSGWSANDVTSHLLEAEHADSLITPFDRLLVDGKRGSLGCFYLSESLSDMYHTPKEDVEQYMYHSTQALPAALNNCCGGPINLYNDQSMCFHFGMTANGAKDQCINHEGFATFLGLLESIPFQDTGSNHGSSEHATPDLRYLLKKRFGRGSYGEVWLAFHWNCHQGHNISSWCMKTGNTSSDENSNHSSTRNCGDGFPNDNLFILKRILVERGAAVYLSGLREKHFGEVFLNASKWLGDFLSNRMSMTLQKESTPDLHDLFVMNDSVVHELGYPWNSENGFRKKFKQHKAAYEEGLDHIARYVESFESRSNEIWLVFRHEGISMSKLMYTVESNADEESAEDIKRVQVLRPSKWWHWLKTTNAGKEQMRSIIWQLKIW</sequence>
<gene>
    <name evidence="3" type="ORF">HS088_TW12G00058</name>
</gene>
<feature type="domain" description="PPM-type phosphatase" evidence="2">
    <location>
        <begin position="69"/>
        <end position="357"/>
    </location>
</feature>
<dbReference type="InterPro" id="IPR015655">
    <property type="entry name" value="PP2C"/>
</dbReference>
<feature type="signal peptide" evidence="1">
    <location>
        <begin position="1"/>
        <end position="27"/>
    </location>
</feature>
<name>A0A7J7CXS0_TRIWF</name>
<dbReference type="InterPro" id="IPR001932">
    <property type="entry name" value="PPM-type_phosphatase-like_dom"/>
</dbReference>
<dbReference type="PANTHER" id="PTHR47992">
    <property type="entry name" value="PROTEIN PHOSPHATASE"/>
    <property type="match status" value="1"/>
</dbReference>
<keyword evidence="1" id="KW-0732">Signal</keyword>
<accession>A0A7J7CXS0</accession>
<proteinExistence type="predicted"/>
<reference evidence="3 4" key="1">
    <citation type="journal article" date="2020" name="Nat. Commun.">
        <title>Genome of Tripterygium wilfordii and identification of cytochrome P450 involved in triptolide biosynthesis.</title>
        <authorList>
            <person name="Tu L."/>
            <person name="Su P."/>
            <person name="Zhang Z."/>
            <person name="Gao L."/>
            <person name="Wang J."/>
            <person name="Hu T."/>
            <person name="Zhou J."/>
            <person name="Zhang Y."/>
            <person name="Zhao Y."/>
            <person name="Liu Y."/>
            <person name="Song Y."/>
            <person name="Tong Y."/>
            <person name="Lu Y."/>
            <person name="Yang J."/>
            <person name="Xu C."/>
            <person name="Jia M."/>
            <person name="Peters R.J."/>
            <person name="Huang L."/>
            <person name="Gao W."/>
        </authorList>
    </citation>
    <scope>NUCLEOTIDE SEQUENCE [LARGE SCALE GENOMIC DNA]</scope>
    <source>
        <strain evidence="4">cv. XIE 37</strain>
        <tissue evidence="3">Leaf</tissue>
    </source>
</reference>
<dbReference type="AlphaFoldDB" id="A0A7J7CXS0"/>
<evidence type="ECO:0000313" key="4">
    <source>
        <dbReference type="Proteomes" id="UP000593562"/>
    </source>
</evidence>